<dbReference type="Proteomes" id="UP000283269">
    <property type="component" value="Unassembled WGS sequence"/>
</dbReference>
<organism evidence="2 3">
    <name type="scientific">Psilocybe cyanescens</name>
    <dbReference type="NCBI Taxonomy" id="93625"/>
    <lineage>
        <taxon>Eukaryota</taxon>
        <taxon>Fungi</taxon>
        <taxon>Dikarya</taxon>
        <taxon>Basidiomycota</taxon>
        <taxon>Agaricomycotina</taxon>
        <taxon>Agaricomycetes</taxon>
        <taxon>Agaricomycetidae</taxon>
        <taxon>Agaricales</taxon>
        <taxon>Agaricineae</taxon>
        <taxon>Strophariaceae</taxon>
        <taxon>Psilocybe</taxon>
    </lineage>
</organism>
<keyword evidence="3" id="KW-1185">Reference proteome</keyword>
<evidence type="ECO:0000313" key="2">
    <source>
        <dbReference type="EMBL" id="PPQ85608.1"/>
    </source>
</evidence>
<dbReference type="InParanoid" id="A0A409X4B1"/>
<evidence type="ECO:0000256" key="1">
    <source>
        <dbReference type="SAM" id="MobiDB-lite"/>
    </source>
</evidence>
<feature type="compositionally biased region" description="Basic and acidic residues" evidence="1">
    <location>
        <begin position="22"/>
        <end position="50"/>
    </location>
</feature>
<evidence type="ECO:0000313" key="3">
    <source>
        <dbReference type="Proteomes" id="UP000283269"/>
    </source>
</evidence>
<accession>A0A409X4B1</accession>
<comment type="caution">
    <text evidence="2">The sequence shown here is derived from an EMBL/GenBank/DDBJ whole genome shotgun (WGS) entry which is preliminary data.</text>
</comment>
<dbReference type="EMBL" id="NHYD01002674">
    <property type="protein sequence ID" value="PPQ85608.1"/>
    <property type="molecule type" value="Genomic_DNA"/>
</dbReference>
<sequence>MNADDQDNEDAGKGKVNSKANSDGKYEGGEAKAKVNSDSECEGGKSKAKDQEDDPDSSINEDMAKDNDGGNPEADVEGFSDYLVIGDLTNQLSGVGANHMAEYRDDCMAEHGAEHMVSSGANNLS</sequence>
<proteinExistence type="predicted"/>
<name>A0A409X4B1_PSICY</name>
<gene>
    <name evidence="2" type="ORF">CVT25_012650</name>
</gene>
<protein>
    <submittedName>
        <fullName evidence="2">Uncharacterized protein</fullName>
    </submittedName>
</protein>
<dbReference type="AlphaFoldDB" id="A0A409X4B1"/>
<reference evidence="2 3" key="1">
    <citation type="journal article" date="2018" name="Evol. Lett.">
        <title>Horizontal gene cluster transfer increased hallucinogenic mushroom diversity.</title>
        <authorList>
            <person name="Reynolds H.T."/>
            <person name="Vijayakumar V."/>
            <person name="Gluck-Thaler E."/>
            <person name="Korotkin H.B."/>
            <person name="Matheny P.B."/>
            <person name="Slot J.C."/>
        </authorList>
    </citation>
    <scope>NUCLEOTIDE SEQUENCE [LARGE SCALE GENOMIC DNA]</scope>
    <source>
        <strain evidence="2 3">2631</strain>
    </source>
</reference>
<feature type="region of interest" description="Disordered" evidence="1">
    <location>
        <begin position="1"/>
        <end position="78"/>
    </location>
</feature>